<dbReference type="Pfam" id="PF00563">
    <property type="entry name" value="EAL"/>
    <property type="match status" value="1"/>
</dbReference>
<dbReference type="InterPro" id="IPR050706">
    <property type="entry name" value="Cyclic-di-GMP_PDE-like"/>
</dbReference>
<organism evidence="2 3">
    <name type="scientific">Candidatus Reidiella endopervernicosa</name>
    <dbReference type="NCBI Taxonomy" id="2738883"/>
    <lineage>
        <taxon>Bacteria</taxon>
        <taxon>Pseudomonadati</taxon>
        <taxon>Pseudomonadota</taxon>
        <taxon>Gammaproteobacteria</taxon>
        <taxon>Candidatus Reidiella</taxon>
    </lineage>
</organism>
<dbReference type="InterPro" id="IPR001633">
    <property type="entry name" value="EAL_dom"/>
</dbReference>
<evidence type="ECO:0000313" key="3">
    <source>
        <dbReference type="Proteomes" id="UP000509658"/>
    </source>
</evidence>
<dbReference type="Gene3D" id="3.20.20.450">
    <property type="entry name" value="EAL domain"/>
    <property type="match status" value="1"/>
</dbReference>
<reference evidence="2 3" key="1">
    <citation type="submission" date="2020-05" db="EMBL/GenBank/DDBJ databases">
        <title>Horizontal transmission and recombination maintain forever young bacterial symbiont genomes.</title>
        <authorList>
            <person name="Russell S.L."/>
            <person name="Pepper-Tunick E."/>
            <person name="Svedberg J."/>
            <person name="Byrne A."/>
            <person name="Ruelas Castillo J."/>
            <person name="Vollmers C."/>
            <person name="Beinart R.A."/>
            <person name="Corbett-Detig R."/>
        </authorList>
    </citation>
    <scope>NUCLEOTIDE SEQUENCE [LARGE SCALE GENOMIC DNA]</scope>
    <source>
        <strain evidence="2">Santa_Monica_outfall</strain>
    </source>
</reference>
<evidence type="ECO:0000313" key="2">
    <source>
        <dbReference type="EMBL" id="QKQ25195.1"/>
    </source>
</evidence>
<proteinExistence type="predicted"/>
<keyword evidence="3" id="KW-1185">Reference proteome</keyword>
<gene>
    <name evidence="2" type="ORF">HUE57_01980</name>
</gene>
<dbReference type="Proteomes" id="UP000509658">
    <property type="component" value="Chromosome"/>
</dbReference>
<name>A0A6N0HS29_9GAMM</name>
<dbReference type="GO" id="GO:0071111">
    <property type="term" value="F:cyclic-guanylate-specific phosphodiesterase activity"/>
    <property type="evidence" value="ECO:0007669"/>
    <property type="project" value="InterPro"/>
</dbReference>
<sequence>MEALLRWHNESLGNVSPALFIPVAEEIGMIVEISEWIIEQCCGHLGHVASRRNSAGEYVDQYLGPSLQAGQPDRYLEGEYSLFRSGT</sequence>
<dbReference type="PANTHER" id="PTHR33121:SF70">
    <property type="entry name" value="SIGNALING PROTEIN YKOW"/>
    <property type="match status" value="1"/>
</dbReference>
<dbReference type="KEGG" id="rev:HUE57_01980"/>
<dbReference type="PANTHER" id="PTHR33121">
    <property type="entry name" value="CYCLIC DI-GMP PHOSPHODIESTERASE PDEF"/>
    <property type="match status" value="1"/>
</dbReference>
<dbReference type="SUPFAM" id="SSF141868">
    <property type="entry name" value="EAL domain-like"/>
    <property type="match status" value="1"/>
</dbReference>
<protein>
    <submittedName>
        <fullName evidence="2">EAL domain-containing protein</fullName>
    </submittedName>
</protein>
<evidence type="ECO:0000259" key="1">
    <source>
        <dbReference type="PROSITE" id="PS50883"/>
    </source>
</evidence>
<dbReference type="EMBL" id="CP054491">
    <property type="protein sequence ID" value="QKQ25195.1"/>
    <property type="molecule type" value="Genomic_DNA"/>
</dbReference>
<feature type="domain" description="EAL" evidence="1">
    <location>
        <begin position="1"/>
        <end position="87"/>
    </location>
</feature>
<dbReference type="InterPro" id="IPR035919">
    <property type="entry name" value="EAL_sf"/>
</dbReference>
<dbReference type="AlphaFoldDB" id="A0A6N0HS29"/>
<accession>A0A6N0HS29</accession>
<dbReference type="PROSITE" id="PS50883">
    <property type="entry name" value="EAL"/>
    <property type="match status" value="1"/>
</dbReference>